<comment type="caution">
    <text evidence="3">The sequence shown here is derived from an EMBL/GenBank/DDBJ whole genome shotgun (WGS) entry which is preliminary data.</text>
</comment>
<keyword evidence="2" id="KW-0472">Membrane</keyword>
<dbReference type="Gene3D" id="2.20.200.10">
    <property type="entry name" value="Outer membrane efflux proteins (OEP)"/>
    <property type="match status" value="1"/>
</dbReference>
<comment type="similarity">
    <text evidence="1 2">Belongs to the outer membrane factor (OMF) (TC 1.B.17) family.</text>
</comment>
<dbReference type="EMBL" id="JAWJZY010000001">
    <property type="protein sequence ID" value="MEE8657480.1"/>
    <property type="molecule type" value="Genomic_DNA"/>
</dbReference>
<reference evidence="3 4" key="1">
    <citation type="submission" date="2023-10" db="EMBL/GenBank/DDBJ databases">
        <title>Sorlinia euscelidii gen. nov., sp. nov., an acetic acid bacteria isolated from the gut of Euscelidius variegatus emitter.</title>
        <authorList>
            <person name="Michoud G."/>
            <person name="Marasco R."/>
            <person name="Seferji K."/>
            <person name="Gonella E."/>
            <person name="Garuglieri E."/>
            <person name="Alma A."/>
            <person name="Mapelli F."/>
            <person name="Borin S."/>
            <person name="Daffonchio D."/>
            <person name="Crotti E."/>
        </authorList>
    </citation>
    <scope>NUCLEOTIDE SEQUENCE [LARGE SCALE GENOMIC DNA]</scope>
    <source>
        <strain evidence="3 4">EV16P</strain>
    </source>
</reference>
<comment type="subcellular location">
    <subcellularLocation>
        <location evidence="2">Cell membrane</location>
        <topology evidence="2">Lipid-anchor</topology>
    </subcellularLocation>
</comment>
<keyword evidence="4" id="KW-1185">Reference proteome</keyword>
<dbReference type="Proteomes" id="UP001312908">
    <property type="component" value="Unassembled WGS sequence"/>
</dbReference>
<evidence type="ECO:0000313" key="4">
    <source>
        <dbReference type="Proteomes" id="UP001312908"/>
    </source>
</evidence>
<dbReference type="InterPro" id="IPR003423">
    <property type="entry name" value="OMP_efflux"/>
</dbReference>
<dbReference type="NCBIfam" id="TIGR01845">
    <property type="entry name" value="outer_NodT"/>
    <property type="match status" value="1"/>
</dbReference>
<evidence type="ECO:0000256" key="1">
    <source>
        <dbReference type="ARBA" id="ARBA00007613"/>
    </source>
</evidence>
<keyword evidence="2" id="KW-1134">Transmembrane beta strand</keyword>
<evidence type="ECO:0000256" key="2">
    <source>
        <dbReference type="RuleBase" id="RU362097"/>
    </source>
</evidence>
<dbReference type="Pfam" id="PF02321">
    <property type="entry name" value="OEP"/>
    <property type="match status" value="2"/>
</dbReference>
<keyword evidence="2" id="KW-0449">Lipoprotein</keyword>
<dbReference type="PANTHER" id="PTHR30203:SF33">
    <property type="entry name" value="BLR4455 PROTEIN"/>
    <property type="match status" value="1"/>
</dbReference>
<dbReference type="PANTHER" id="PTHR30203">
    <property type="entry name" value="OUTER MEMBRANE CATION EFFLUX PROTEIN"/>
    <property type="match status" value="1"/>
</dbReference>
<keyword evidence="2" id="KW-0812">Transmembrane</keyword>
<keyword evidence="2" id="KW-0564">Palmitate</keyword>
<dbReference type="RefSeq" id="WP_394818524.1">
    <property type="nucleotide sequence ID" value="NZ_JAWJZY010000001.1"/>
</dbReference>
<sequence length="529" mass="58215">MRRVRGQKRGERGRAARRSFSTLLILLTGCDLAPHYQPPHYIYPNGWKGQGVLEDAHPNDAASRGTWWAVFKDPELNRLETLLAENNPDLQAQAEIFTQARDVAREAEAQLYPQAGATGGMSNNRASRTRLWRTQSSASPIYMSNVFYSGAATWEPDFFNQIRNTERGQRNLAQAAAADYANLRLMLQAELASTYIGLRGLDAQIAVYRDSITYFEAAVKITRLRQAGAIAAGLDVSRAENQLHSTIAALEGVQAQREVLEHAIAVLVNRAPAAFSIAARKRDVVLPYDTVRVPQGLPSQLLERRPDIAAAERRLSSASHAIGVARAAFYPVVTFSLNGGFENNGFSLGNLANSMWSYGVQAVEPAFTGGLRRAALQQAWAQYRQYADAYRGTILSAFQDVEDGLSQTRFYDRQTKQQYEAVSAALRTQRMTMALYTGGLTNYLDVVVAQQAALTARIAAVQAQTVQLQATVRLIRALGGGWTRQSLPTMKQINPIHPLQYEGLHQALPVDDVREGAHPESSDLTGKGP</sequence>
<dbReference type="PROSITE" id="PS51257">
    <property type="entry name" value="PROKAR_LIPOPROTEIN"/>
    <property type="match status" value="1"/>
</dbReference>
<evidence type="ECO:0000313" key="3">
    <source>
        <dbReference type="EMBL" id="MEE8657480.1"/>
    </source>
</evidence>
<name>A0ABU7U1L4_9PROT</name>
<protein>
    <submittedName>
        <fullName evidence="3">Efflux transporter outer membrane subunit</fullName>
    </submittedName>
</protein>
<dbReference type="Gene3D" id="1.20.1600.10">
    <property type="entry name" value="Outer membrane efflux proteins (OEP)"/>
    <property type="match status" value="1"/>
</dbReference>
<dbReference type="InterPro" id="IPR010131">
    <property type="entry name" value="MdtP/NodT-like"/>
</dbReference>
<proteinExistence type="inferred from homology"/>
<dbReference type="SUPFAM" id="SSF56954">
    <property type="entry name" value="Outer membrane efflux proteins (OEP)"/>
    <property type="match status" value="1"/>
</dbReference>
<accession>A0ABU7U1L4</accession>
<gene>
    <name evidence="3" type="ORF">DOFOFD_00390</name>
</gene>
<organism evidence="3 4">
    <name type="scientific">Sorlinia euscelidii</name>
    <dbReference type="NCBI Taxonomy" id="3081148"/>
    <lineage>
        <taxon>Bacteria</taxon>
        <taxon>Pseudomonadati</taxon>
        <taxon>Pseudomonadota</taxon>
        <taxon>Alphaproteobacteria</taxon>
        <taxon>Acetobacterales</taxon>
        <taxon>Acetobacteraceae</taxon>
        <taxon>Sorlinia</taxon>
    </lineage>
</organism>